<feature type="domain" description="Aminotransferase class I/classII large" evidence="6">
    <location>
        <begin position="30"/>
        <end position="384"/>
    </location>
</feature>
<dbReference type="PANTHER" id="PTHR43525:SF1">
    <property type="entry name" value="PROTEIN MALY"/>
    <property type="match status" value="1"/>
</dbReference>
<dbReference type="GO" id="GO:0030170">
    <property type="term" value="F:pyridoxal phosphate binding"/>
    <property type="evidence" value="ECO:0007669"/>
    <property type="project" value="InterPro"/>
</dbReference>
<dbReference type="InterPro" id="IPR015421">
    <property type="entry name" value="PyrdxlP-dep_Trfase_major"/>
</dbReference>
<keyword evidence="3" id="KW-0663">Pyridoxal phosphate</keyword>
<organism evidence="7 8">
    <name type="scientific">Treponema bryantii</name>
    <dbReference type="NCBI Taxonomy" id="163"/>
    <lineage>
        <taxon>Bacteria</taxon>
        <taxon>Pseudomonadati</taxon>
        <taxon>Spirochaetota</taxon>
        <taxon>Spirochaetia</taxon>
        <taxon>Spirochaetales</taxon>
        <taxon>Treponemataceae</taxon>
        <taxon>Treponema</taxon>
    </lineage>
</organism>
<gene>
    <name evidence="7" type="ORF">SAMN04487775_101375</name>
</gene>
<dbReference type="InterPro" id="IPR027619">
    <property type="entry name" value="C-S_lyase_PatB-like"/>
</dbReference>
<dbReference type="CDD" id="cd00609">
    <property type="entry name" value="AAT_like"/>
    <property type="match status" value="1"/>
</dbReference>
<dbReference type="InterPro" id="IPR015424">
    <property type="entry name" value="PyrdxlP-dep_Trfase"/>
</dbReference>
<dbReference type="InterPro" id="IPR051798">
    <property type="entry name" value="Class-II_PLP-Dep_Aminotrans"/>
</dbReference>
<dbReference type="InterPro" id="IPR004839">
    <property type="entry name" value="Aminotransferase_I/II_large"/>
</dbReference>
<comment type="cofactor">
    <cofactor evidence="1">
        <name>pyridoxal 5'-phosphate</name>
        <dbReference type="ChEBI" id="CHEBI:597326"/>
    </cofactor>
</comment>
<dbReference type="EC" id="4.4.1.13" evidence="2"/>
<evidence type="ECO:0000313" key="8">
    <source>
        <dbReference type="Proteomes" id="UP000182737"/>
    </source>
</evidence>
<dbReference type="InterPro" id="IPR015422">
    <property type="entry name" value="PyrdxlP-dep_Trfase_small"/>
</dbReference>
<dbReference type="GO" id="GO:0047804">
    <property type="term" value="F:cysteine-S-conjugate beta-lyase activity"/>
    <property type="evidence" value="ECO:0007669"/>
    <property type="project" value="UniProtKB-EC"/>
</dbReference>
<evidence type="ECO:0000256" key="1">
    <source>
        <dbReference type="ARBA" id="ARBA00001933"/>
    </source>
</evidence>
<dbReference type="AlphaFoldDB" id="A0A1I3I796"/>
<evidence type="ECO:0000313" key="7">
    <source>
        <dbReference type="EMBL" id="SFI43792.1"/>
    </source>
</evidence>
<proteinExistence type="inferred from homology"/>
<dbReference type="SUPFAM" id="SSF53383">
    <property type="entry name" value="PLP-dependent transferases"/>
    <property type="match status" value="1"/>
</dbReference>
<evidence type="ECO:0000256" key="5">
    <source>
        <dbReference type="ARBA" id="ARBA00037974"/>
    </source>
</evidence>
<keyword evidence="4 7" id="KW-0456">Lyase</keyword>
<reference evidence="8" key="1">
    <citation type="submission" date="2016-10" db="EMBL/GenBank/DDBJ databases">
        <authorList>
            <person name="Varghese N."/>
            <person name="Submissions S."/>
        </authorList>
    </citation>
    <scope>NUCLEOTIDE SEQUENCE [LARGE SCALE GENOMIC DNA]</scope>
    <source>
        <strain evidence="8">XBD1002</strain>
    </source>
</reference>
<evidence type="ECO:0000256" key="4">
    <source>
        <dbReference type="ARBA" id="ARBA00023239"/>
    </source>
</evidence>
<dbReference type="EMBL" id="FORI01000001">
    <property type="protein sequence ID" value="SFI43792.1"/>
    <property type="molecule type" value="Genomic_DNA"/>
</dbReference>
<protein>
    <recommendedName>
        <fullName evidence="2">cysteine-S-conjugate beta-lyase</fullName>
        <ecNumber evidence="2">4.4.1.13</ecNumber>
    </recommendedName>
</protein>
<dbReference type="OrthoDB" id="367386at2"/>
<dbReference type="RefSeq" id="WP_074929958.1">
    <property type="nucleotide sequence ID" value="NZ_FORI01000001.1"/>
</dbReference>
<dbReference type="Proteomes" id="UP000182737">
    <property type="component" value="Unassembled WGS sequence"/>
</dbReference>
<evidence type="ECO:0000259" key="6">
    <source>
        <dbReference type="Pfam" id="PF00155"/>
    </source>
</evidence>
<sequence>MSYNFNTVTDRHGTNCIKTDLAVVRGKPADVLSLWVADMDFPTAPAILEALHNRVNHGIFGYSCLDDEFFAALKNWMQTEHDFSPDRRDLVTTPGVVFGISCAIKACTKEGDAIIIQTPVYYPFKNMIELNNRKLVTSSLYERDGKYFIDFEDFEKKIIDNNVKLFILCSPHNPVSRVWTREELQKLNEICLRHNVVVFSDEIHNDFVYEPNKHTVFSNLSPEAAENSIVSMSVSKTFNLAGLQFSTNFIKNPVLRNKFKIEKDKTGYDEPSLMGLTAALAAYKNGKPWLLDLHRHLQDNITFLRSFLAENLPKVRLIEPEGTFLLWLDFSALGLSDSEIDDIIVNKAKVWLDRGTMFGPEGEFYQRINVATPRPVLEDALNRISEAFKYV</sequence>
<evidence type="ECO:0000256" key="3">
    <source>
        <dbReference type="ARBA" id="ARBA00022898"/>
    </source>
</evidence>
<dbReference type="Pfam" id="PF00155">
    <property type="entry name" value="Aminotran_1_2"/>
    <property type="match status" value="1"/>
</dbReference>
<dbReference type="NCBIfam" id="TIGR04350">
    <property type="entry name" value="C_S_lyase_PatB"/>
    <property type="match status" value="1"/>
</dbReference>
<keyword evidence="8" id="KW-1185">Reference proteome</keyword>
<dbReference type="PANTHER" id="PTHR43525">
    <property type="entry name" value="PROTEIN MALY"/>
    <property type="match status" value="1"/>
</dbReference>
<dbReference type="Gene3D" id="3.90.1150.10">
    <property type="entry name" value="Aspartate Aminotransferase, domain 1"/>
    <property type="match status" value="1"/>
</dbReference>
<name>A0A1I3I796_9SPIR</name>
<dbReference type="Gene3D" id="3.40.640.10">
    <property type="entry name" value="Type I PLP-dependent aspartate aminotransferase-like (Major domain)"/>
    <property type="match status" value="1"/>
</dbReference>
<accession>A0A1I3I796</accession>
<comment type="similarity">
    <text evidence="5">Belongs to the class-II pyridoxal-phosphate-dependent aminotransferase family. MalY/PatB cystathionine beta-lyase subfamily.</text>
</comment>
<evidence type="ECO:0000256" key="2">
    <source>
        <dbReference type="ARBA" id="ARBA00012224"/>
    </source>
</evidence>